<keyword evidence="2" id="KW-0472">Membrane</keyword>
<feature type="compositionally biased region" description="Gly residues" evidence="1">
    <location>
        <begin position="178"/>
        <end position="195"/>
    </location>
</feature>
<sequence length="195" mass="20250">MTDNRGQTDQEPGADQPRPWGAPTETAPPPWSPRRTLTAIAIAAGIAVAGGTIIYLSSDESASAEQQRVGGRLGAQHVDPTLDAAVHGEYTVPDADGYRTEQLQRGEITELTATEFTVRSADGFQRTYQIDESGEAGFDPTHVSTGDSVMVVADVDGETATARTVTDDGADGDQRSGPGRGGPGGTGPDGRPGDR</sequence>
<evidence type="ECO:0000313" key="4">
    <source>
        <dbReference type="Proteomes" id="UP000294911"/>
    </source>
</evidence>
<feature type="region of interest" description="Disordered" evidence="1">
    <location>
        <begin position="1"/>
        <end position="33"/>
    </location>
</feature>
<name>A0A4R2QMG5_9PSEU</name>
<feature type="region of interest" description="Disordered" evidence="1">
    <location>
        <begin position="157"/>
        <end position="195"/>
    </location>
</feature>
<organism evidence="3 4">
    <name type="scientific">Tamaricihabitans halophyticus</name>
    <dbReference type="NCBI Taxonomy" id="1262583"/>
    <lineage>
        <taxon>Bacteria</taxon>
        <taxon>Bacillati</taxon>
        <taxon>Actinomycetota</taxon>
        <taxon>Actinomycetes</taxon>
        <taxon>Pseudonocardiales</taxon>
        <taxon>Pseudonocardiaceae</taxon>
        <taxon>Tamaricihabitans</taxon>
    </lineage>
</organism>
<keyword evidence="2" id="KW-0812">Transmembrane</keyword>
<comment type="caution">
    <text evidence="3">The sequence shown here is derived from an EMBL/GenBank/DDBJ whole genome shotgun (WGS) entry which is preliminary data.</text>
</comment>
<dbReference type="AlphaFoldDB" id="A0A4R2QMG5"/>
<reference evidence="3 4" key="1">
    <citation type="submission" date="2019-03" db="EMBL/GenBank/DDBJ databases">
        <title>Genomic Encyclopedia of Type Strains, Phase IV (KMG-IV): sequencing the most valuable type-strain genomes for metagenomic binning, comparative biology and taxonomic classification.</title>
        <authorList>
            <person name="Goeker M."/>
        </authorList>
    </citation>
    <scope>NUCLEOTIDE SEQUENCE [LARGE SCALE GENOMIC DNA]</scope>
    <source>
        <strain evidence="3 4">DSM 45765</strain>
    </source>
</reference>
<evidence type="ECO:0008006" key="5">
    <source>
        <dbReference type="Google" id="ProtNLM"/>
    </source>
</evidence>
<evidence type="ECO:0000256" key="1">
    <source>
        <dbReference type="SAM" id="MobiDB-lite"/>
    </source>
</evidence>
<protein>
    <recommendedName>
        <fullName evidence="5">DUF5666 domain-containing protein</fullName>
    </recommendedName>
</protein>
<dbReference type="RefSeq" id="WP_132878358.1">
    <property type="nucleotide sequence ID" value="NZ_SLXQ01000008.1"/>
</dbReference>
<accession>A0A4R2QMG5</accession>
<evidence type="ECO:0000256" key="2">
    <source>
        <dbReference type="SAM" id="Phobius"/>
    </source>
</evidence>
<feature type="compositionally biased region" description="Polar residues" evidence="1">
    <location>
        <begin position="1"/>
        <end position="10"/>
    </location>
</feature>
<feature type="transmembrane region" description="Helical" evidence="2">
    <location>
        <begin position="37"/>
        <end position="58"/>
    </location>
</feature>
<dbReference type="EMBL" id="SLXQ01000008">
    <property type="protein sequence ID" value="TCP50044.1"/>
    <property type="molecule type" value="Genomic_DNA"/>
</dbReference>
<keyword evidence="2" id="KW-1133">Transmembrane helix</keyword>
<proteinExistence type="predicted"/>
<gene>
    <name evidence="3" type="ORF">EV191_108131</name>
</gene>
<dbReference type="Proteomes" id="UP000294911">
    <property type="component" value="Unassembled WGS sequence"/>
</dbReference>
<evidence type="ECO:0000313" key="3">
    <source>
        <dbReference type="EMBL" id="TCP50044.1"/>
    </source>
</evidence>
<dbReference type="OrthoDB" id="3401874at2"/>
<keyword evidence="4" id="KW-1185">Reference proteome</keyword>